<name>A0ABR6L4E4_9HYPH</name>
<evidence type="ECO:0000256" key="1">
    <source>
        <dbReference type="SAM" id="Phobius"/>
    </source>
</evidence>
<gene>
    <name evidence="2" type="ORF">GGQ99_002807</name>
</gene>
<reference evidence="2 3" key="1">
    <citation type="submission" date="2020-08" db="EMBL/GenBank/DDBJ databases">
        <title>Genomic Encyclopedia of Type Strains, Phase IV (KMG-IV): sequencing the most valuable type-strain genomes for metagenomic binning, comparative biology and taxonomic classification.</title>
        <authorList>
            <person name="Goeker M."/>
        </authorList>
    </citation>
    <scope>NUCLEOTIDE SEQUENCE [LARGE SCALE GENOMIC DNA]</scope>
    <source>
        <strain evidence="2 3">DSM 7050</strain>
    </source>
</reference>
<dbReference type="EMBL" id="JACHOT010000003">
    <property type="protein sequence ID" value="MBB4651044.1"/>
    <property type="molecule type" value="Genomic_DNA"/>
</dbReference>
<feature type="transmembrane region" description="Helical" evidence="1">
    <location>
        <begin position="54"/>
        <end position="71"/>
    </location>
</feature>
<keyword evidence="1" id="KW-0472">Membrane</keyword>
<accession>A0ABR6L4E4</accession>
<proteinExistence type="predicted"/>
<comment type="caution">
    <text evidence="2">The sequence shown here is derived from an EMBL/GenBank/DDBJ whole genome shotgun (WGS) entry which is preliminary data.</text>
</comment>
<organism evidence="2 3">
    <name type="scientific">Aminobacter niigataensis</name>
    <dbReference type="NCBI Taxonomy" id="83265"/>
    <lineage>
        <taxon>Bacteria</taxon>
        <taxon>Pseudomonadati</taxon>
        <taxon>Pseudomonadota</taxon>
        <taxon>Alphaproteobacteria</taxon>
        <taxon>Hyphomicrobiales</taxon>
        <taxon>Phyllobacteriaceae</taxon>
        <taxon>Aminobacter</taxon>
    </lineage>
</organism>
<dbReference type="RefSeq" id="WP_183262982.1">
    <property type="nucleotide sequence ID" value="NZ_BAAAVZ010000015.1"/>
</dbReference>
<keyword evidence="3" id="KW-1185">Reference proteome</keyword>
<keyword evidence="1" id="KW-1133">Transmembrane helix</keyword>
<keyword evidence="1" id="KW-0812">Transmembrane</keyword>
<dbReference type="Proteomes" id="UP000539538">
    <property type="component" value="Unassembled WGS sequence"/>
</dbReference>
<evidence type="ECO:0000313" key="3">
    <source>
        <dbReference type="Proteomes" id="UP000539538"/>
    </source>
</evidence>
<dbReference type="PIRSF" id="PIRSF032162">
    <property type="entry name" value="UCP032162_imp"/>
    <property type="match status" value="1"/>
</dbReference>
<protein>
    <submittedName>
        <fullName evidence="2">Membrane protein</fullName>
    </submittedName>
</protein>
<sequence length="164" mass="18216">MSETNATFAADEPFFKALLLPHRSLGRTGFIILMGALLFGWIVTGVVFLSNGAWPIFGFFGLDVVALYVAFRLNYRAARAREEVSVSRTSLDILKTAPSGRSERFHFNPFWARFAISRHDEIGITGMAVESREKSVSIGSFLNPDDRESFATAFSRALATARSR</sequence>
<evidence type="ECO:0000313" key="2">
    <source>
        <dbReference type="EMBL" id="MBB4651044.1"/>
    </source>
</evidence>
<dbReference type="InterPro" id="IPR019253">
    <property type="entry name" value="DUF2244_TM"/>
</dbReference>
<dbReference type="Pfam" id="PF10003">
    <property type="entry name" value="DUF2244"/>
    <property type="match status" value="1"/>
</dbReference>
<dbReference type="InterPro" id="IPR016990">
    <property type="entry name" value="UCP032162_TM"/>
</dbReference>
<feature type="transmembrane region" description="Helical" evidence="1">
    <location>
        <begin position="30"/>
        <end position="48"/>
    </location>
</feature>